<reference evidence="2 3" key="1">
    <citation type="submission" date="2020-05" db="EMBL/GenBank/DDBJ databases">
        <title>Identification and distribution of gene clusters putatively required for synthesis of sphingolipid metabolism inhibitors in phylogenetically diverse species of the filamentous fungus Fusarium.</title>
        <authorList>
            <person name="Kim H.-S."/>
            <person name="Busman M."/>
            <person name="Brown D.W."/>
            <person name="Divon H."/>
            <person name="Uhlig S."/>
            <person name="Proctor R.H."/>
        </authorList>
    </citation>
    <scope>NUCLEOTIDE SEQUENCE [LARGE SCALE GENOMIC DNA]</scope>
    <source>
        <strain evidence="2 3">NRRL 26131</strain>
    </source>
</reference>
<name>A0A8H6DCZ4_9HYPO</name>
<dbReference type="AlphaFoldDB" id="A0A8H6DCZ4"/>
<comment type="caution">
    <text evidence="2">The sequence shown here is derived from an EMBL/GenBank/DDBJ whole genome shotgun (WGS) entry which is preliminary data.</text>
</comment>
<evidence type="ECO:0000313" key="2">
    <source>
        <dbReference type="EMBL" id="KAF5712244.1"/>
    </source>
</evidence>
<dbReference type="EMBL" id="JAAQPF010000173">
    <property type="protein sequence ID" value="KAF5712244.1"/>
    <property type="molecule type" value="Genomic_DNA"/>
</dbReference>
<proteinExistence type="predicted"/>
<evidence type="ECO:0000313" key="3">
    <source>
        <dbReference type="Proteomes" id="UP000532311"/>
    </source>
</evidence>
<sequence>MSRWHKETCSKPTVVIASNTPRCEACDSVPDIQRYIAQQNAIPAFTRPPPDPPLGQLNLRWPSSVKYKQQTTSIVQLGGDPVSNKPKIDAFEPGDNKKVTQSPIYSSRLGQEEFRLLFLSPSTDHYTPIHVELVVHQDGRSPQYESTSYTWAGEDGDSSKCRPLYIGRYWDIVLQTRNCWSMLQSLRLPIGTRAVWVDAICINQNDIEERDSQVMKMSQRYKNCYRVVVYLGPDMATSIQGSYPAQKELTLSNSEQSMGISRDSFRKLLCRRYFSRIWVVQELVLARRVAFQIGDSEYWMDSNTMRSLEAHTNLDWNSTTAPWLQNVGLERLQETNILHILRATHMCQCADPRDRVFGILSLLSNNSSDSILRADYSLSFREMVIGLFSHTLLELRDLGVLRFAAGLRNYFKFPSWMPNLELFSSDVSTRDGLDELAALLKDREMKTENELQLASCHSIVGDGEVDHRGTPWYLDTTVDSSTGTLSINLIHLLEFQNRARKMGDVEILKGWHLFTIPGRHSNLVLSSNLPLDELIVPTRNHLFCLNDGNGSPIFLLMSLEIDHNTYKVMGICRHVAFQDQKLDLRENIQQWNASETRYTSGDNGNLHFSEDKSEDQNLHLRSLQYTLHNQLEAISTDDTSTNIWTDNPSRLSSLKATLGFGHGSDYTIKPLLMSLINEHKKVEPGFFASLSLCIPASLRPQVEVDEHIVVTVTKALAATMNPRWWNNPANKWRFVGQACLESSADKDCSCRKSFENSSIIRNRNELSFFIADRFRLADLLSKYISREEDGKESRMVSGHCMLWQHYEACRRALPYMCQEASGIGAKSTALFWEEGLAVQIRIPMRDMRCRIKQTMAWKTLHRLNRVSPISNEDDLDAVLGDPNPNPDFRSIAVPGWPTELVDDINIDGSVQRVRIH</sequence>
<dbReference type="PANTHER" id="PTHR24148:SF81">
    <property type="entry name" value="HETEROKARYON INCOMPATIBILITY DOMAIN-CONTAINING PROTEIN"/>
    <property type="match status" value="1"/>
</dbReference>
<dbReference type="Pfam" id="PF06985">
    <property type="entry name" value="HET"/>
    <property type="match status" value="1"/>
</dbReference>
<dbReference type="InterPro" id="IPR052895">
    <property type="entry name" value="HetReg/Transcr_Mod"/>
</dbReference>
<dbReference type="InterPro" id="IPR010730">
    <property type="entry name" value="HET"/>
</dbReference>
<feature type="domain" description="Heterokaryon incompatibility" evidence="1">
    <location>
        <begin position="144"/>
        <end position="282"/>
    </location>
</feature>
<evidence type="ECO:0000259" key="1">
    <source>
        <dbReference type="Pfam" id="PF06985"/>
    </source>
</evidence>
<accession>A0A8H6DCZ4</accession>
<dbReference type="PANTHER" id="PTHR24148">
    <property type="entry name" value="ANKYRIN REPEAT DOMAIN-CONTAINING PROTEIN 39 HOMOLOG-RELATED"/>
    <property type="match status" value="1"/>
</dbReference>
<protein>
    <submittedName>
        <fullName evidence="2">Heterokaryon incompatibility het-6</fullName>
    </submittedName>
</protein>
<keyword evidence="3" id="KW-1185">Reference proteome</keyword>
<dbReference type="Proteomes" id="UP000532311">
    <property type="component" value="Unassembled WGS sequence"/>
</dbReference>
<gene>
    <name evidence="2" type="ORF">FGLOB1_4622</name>
</gene>
<organism evidence="2 3">
    <name type="scientific">Fusarium globosum</name>
    <dbReference type="NCBI Taxonomy" id="78864"/>
    <lineage>
        <taxon>Eukaryota</taxon>
        <taxon>Fungi</taxon>
        <taxon>Dikarya</taxon>
        <taxon>Ascomycota</taxon>
        <taxon>Pezizomycotina</taxon>
        <taxon>Sordariomycetes</taxon>
        <taxon>Hypocreomycetidae</taxon>
        <taxon>Hypocreales</taxon>
        <taxon>Nectriaceae</taxon>
        <taxon>Fusarium</taxon>
        <taxon>Fusarium fujikuroi species complex</taxon>
    </lineage>
</organism>